<reference evidence="1 2" key="1">
    <citation type="journal article" date="2022" name="Hortic Res">
        <title>A haplotype resolved chromosomal level avocado genome allows analysis of novel avocado genes.</title>
        <authorList>
            <person name="Nath O."/>
            <person name="Fletcher S.J."/>
            <person name="Hayward A."/>
            <person name="Shaw L.M."/>
            <person name="Masouleh A.K."/>
            <person name="Furtado A."/>
            <person name="Henry R.J."/>
            <person name="Mitter N."/>
        </authorList>
    </citation>
    <scope>NUCLEOTIDE SEQUENCE [LARGE SCALE GENOMIC DNA]</scope>
    <source>
        <strain evidence="2">cv. Hass</strain>
    </source>
</reference>
<accession>A0ACC2MV54</accession>
<organism evidence="1 2">
    <name type="scientific">Persea americana</name>
    <name type="common">Avocado</name>
    <dbReference type="NCBI Taxonomy" id="3435"/>
    <lineage>
        <taxon>Eukaryota</taxon>
        <taxon>Viridiplantae</taxon>
        <taxon>Streptophyta</taxon>
        <taxon>Embryophyta</taxon>
        <taxon>Tracheophyta</taxon>
        <taxon>Spermatophyta</taxon>
        <taxon>Magnoliopsida</taxon>
        <taxon>Magnoliidae</taxon>
        <taxon>Laurales</taxon>
        <taxon>Lauraceae</taxon>
        <taxon>Persea</taxon>
    </lineage>
</organism>
<name>A0ACC2MV54_PERAE</name>
<evidence type="ECO:0000313" key="2">
    <source>
        <dbReference type="Proteomes" id="UP001234297"/>
    </source>
</evidence>
<dbReference type="Proteomes" id="UP001234297">
    <property type="component" value="Chromosome 1"/>
</dbReference>
<evidence type="ECO:0000313" key="1">
    <source>
        <dbReference type="EMBL" id="KAJ8649692.1"/>
    </source>
</evidence>
<gene>
    <name evidence="1" type="ORF">MRB53_002715</name>
</gene>
<proteinExistence type="predicted"/>
<comment type="caution">
    <text evidence="1">The sequence shown here is derived from an EMBL/GenBank/DDBJ whole genome shotgun (WGS) entry which is preliminary data.</text>
</comment>
<sequence>MTCALSIPRAAEVKQRISGSALSTLTKFPKAQDQMASSSSSQPSLLFLSLVLLFLSSSCEQIPFKVVDLVNPVLHFQPHPILGHASQGAEDIISCERIRVFGLSRSNIRSYANAFRVTLKPSDAIPERLYGKIEVCFHGNASIGLCQCEKDEWKTVPKQLWSTVMSPYQDRYIDVKLVDGLSGSITVSVEEEFQQWRLFCLGFGFVLLLLAPIISSWVPFYYSSSMALGVLLVILILLFQGMKLLPTGRKSVFYLTIYGSVLGAGSFFLHYFSMLVNSVLVNFGLSEDMYNPVSVFVLLGIILAGAALGYWVVRKFVLSEDGSVDVGIAQFVMWAMRIVAAVFIFQSSLDTLYATVVFFTCWAICSLITSMKRQRQPSMQLAHSVKGNMWQQKSGYKSPNHKRAEFLRSAKMGSEKTAWGSPKSPYVWSNSPTKGLVVLSPDKGVTDQDYYSTFHKTPGRKQFSKKEWKDFTRESTRQAMAEWASSPEFTDWIIDHADRIQLMPGESSDDSIASVSDSSDENIAGETGSALSFFSPKFSADPSKSPNLQALILQNPQILEP</sequence>
<dbReference type="EMBL" id="CM056809">
    <property type="protein sequence ID" value="KAJ8649692.1"/>
    <property type="molecule type" value="Genomic_DNA"/>
</dbReference>
<protein>
    <submittedName>
        <fullName evidence="1">Uncharacterized protein</fullName>
    </submittedName>
</protein>
<keyword evidence="2" id="KW-1185">Reference proteome</keyword>